<gene>
    <name evidence="8" type="primary">thiD</name>
    <name evidence="8" type="ORF">ENO34_02685</name>
</gene>
<evidence type="ECO:0000256" key="6">
    <source>
        <dbReference type="ARBA" id="ARBA00022840"/>
    </source>
</evidence>
<dbReference type="GO" id="GO:0008902">
    <property type="term" value="F:hydroxymethylpyrimidine kinase activity"/>
    <property type="evidence" value="ECO:0007669"/>
    <property type="project" value="UniProtKB-EC"/>
</dbReference>
<evidence type="ECO:0000256" key="2">
    <source>
        <dbReference type="ARBA" id="ARBA00012135"/>
    </source>
</evidence>
<dbReference type="GO" id="GO:0005829">
    <property type="term" value="C:cytosol"/>
    <property type="evidence" value="ECO:0007669"/>
    <property type="project" value="TreeGrafter"/>
</dbReference>
<evidence type="ECO:0000256" key="3">
    <source>
        <dbReference type="ARBA" id="ARBA00022679"/>
    </source>
</evidence>
<dbReference type="GO" id="GO:0008972">
    <property type="term" value="F:phosphomethylpyrimidine kinase activity"/>
    <property type="evidence" value="ECO:0007669"/>
    <property type="project" value="InterPro"/>
</dbReference>
<dbReference type="InterPro" id="IPR029056">
    <property type="entry name" value="Ribokinase-like"/>
</dbReference>
<evidence type="ECO:0000256" key="5">
    <source>
        <dbReference type="ARBA" id="ARBA00022777"/>
    </source>
</evidence>
<dbReference type="EC" id="2.7.1.49" evidence="2"/>
<protein>
    <recommendedName>
        <fullName evidence="2">hydroxymethylpyrimidine kinase</fullName>
        <ecNumber evidence="2">2.7.1.49</ecNumber>
    </recommendedName>
</protein>
<evidence type="ECO:0000256" key="4">
    <source>
        <dbReference type="ARBA" id="ARBA00022741"/>
    </source>
</evidence>
<evidence type="ECO:0000259" key="7">
    <source>
        <dbReference type="Pfam" id="PF08543"/>
    </source>
</evidence>
<comment type="pathway">
    <text evidence="1">Cofactor biosynthesis; thiamine diphosphate biosynthesis.</text>
</comment>
<accession>A0A832DQM7</accession>
<dbReference type="PANTHER" id="PTHR20858">
    <property type="entry name" value="PHOSPHOMETHYLPYRIMIDINE KINASE"/>
    <property type="match status" value="1"/>
</dbReference>
<evidence type="ECO:0000313" key="8">
    <source>
        <dbReference type="EMBL" id="HEV09289.1"/>
    </source>
</evidence>
<dbReference type="InterPro" id="IPR013749">
    <property type="entry name" value="PM/HMP-P_kinase-1"/>
</dbReference>
<proteinExistence type="predicted"/>
<name>A0A832DQM7_9AQUI</name>
<dbReference type="InterPro" id="IPR004399">
    <property type="entry name" value="HMP/HMP-P_kinase_dom"/>
</dbReference>
<keyword evidence="4" id="KW-0547">Nucleotide-binding</keyword>
<reference evidence="8" key="1">
    <citation type="journal article" date="2020" name="mSystems">
        <title>Genome- and Community-Level Interaction Insights into Carbon Utilization and Element Cycling Functions of Hydrothermarchaeota in Hydrothermal Sediment.</title>
        <authorList>
            <person name="Zhou Z."/>
            <person name="Liu Y."/>
            <person name="Xu W."/>
            <person name="Pan J."/>
            <person name="Luo Z.H."/>
            <person name="Li M."/>
        </authorList>
    </citation>
    <scope>NUCLEOTIDE SEQUENCE [LARGE SCALE GENOMIC DNA]</scope>
    <source>
        <strain evidence="8">SpSt-1257</strain>
    </source>
</reference>
<evidence type="ECO:0000256" key="1">
    <source>
        <dbReference type="ARBA" id="ARBA00004948"/>
    </source>
</evidence>
<dbReference type="NCBIfam" id="TIGR00097">
    <property type="entry name" value="HMP-P_kinase"/>
    <property type="match status" value="1"/>
</dbReference>
<dbReference type="FunFam" id="3.40.1190.20:FF:000003">
    <property type="entry name" value="Phosphomethylpyrimidine kinase ThiD"/>
    <property type="match status" value="1"/>
</dbReference>
<dbReference type="SUPFAM" id="SSF53613">
    <property type="entry name" value="Ribokinase-like"/>
    <property type="match status" value="1"/>
</dbReference>
<dbReference type="GO" id="GO:0009228">
    <property type="term" value="P:thiamine biosynthetic process"/>
    <property type="evidence" value="ECO:0007669"/>
    <property type="project" value="InterPro"/>
</dbReference>
<dbReference type="EMBL" id="DSFC01000153">
    <property type="protein sequence ID" value="HEV09289.1"/>
    <property type="molecule type" value="Genomic_DNA"/>
</dbReference>
<keyword evidence="3 8" id="KW-0808">Transferase</keyword>
<organism evidence="8">
    <name type="scientific">Sulfurihydrogenibium azorense</name>
    <dbReference type="NCBI Taxonomy" id="309806"/>
    <lineage>
        <taxon>Bacteria</taxon>
        <taxon>Pseudomonadati</taxon>
        <taxon>Aquificota</taxon>
        <taxon>Aquificia</taxon>
        <taxon>Aquificales</taxon>
        <taxon>Hydrogenothermaceae</taxon>
        <taxon>Sulfurihydrogenibium</taxon>
    </lineage>
</organism>
<dbReference type="AlphaFoldDB" id="A0A832DQM7"/>
<sequence length="265" mass="28920">MVKTALTVAGSDPSGGAGIQADLKVFSAFNVYGMAVITSLTIQNTQGVIYTYPIPANVVFDQIKALAEDISIDVLKLGMLQNAEIVESVALAIKKFNLNLNVVDTVIKSKNDKNLLDKDAIEVFKKLIIPNSYILTPNIPEAQELTQITIETQQDLEKACKELYSMGSRYVLLKGGHGKDEDYVVDVLYDGESFTYFKYQKVKTQNTHGTGCTYASAIASCLAKGYDVKKAVSIAKAYINGAIINSLQIGRGKGPLNHFWISDLH</sequence>
<dbReference type="PANTHER" id="PTHR20858:SF17">
    <property type="entry name" value="HYDROXYMETHYLPYRIMIDINE_PHOSPHOMETHYLPYRIMIDINE KINASE THI20-RELATED"/>
    <property type="match status" value="1"/>
</dbReference>
<keyword evidence="5 8" id="KW-0418">Kinase</keyword>
<dbReference type="Pfam" id="PF08543">
    <property type="entry name" value="Phos_pyr_kin"/>
    <property type="match status" value="1"/>
</dbReference>
<comment type="caution">
    <text evidence="8">The sequence shown here is derived from an EMBL/GenBank/DDBJ whole genome shotgun (WGS) entry which is preliminary data.</text>
</comment>
<dbReference type="CDD" id="cd01169">
    <property type="entry name" value="HMPP_kinase"/>
    <property type="match status" value="1"/>
</dbReference>
<dbReference type="Gene3D" id="3.40.1190.20">
    <property type="match status" value="1"/>
</dbReference>
<dbReference type="Proteomes" id="UP000885621">
    <property type="component" value="Unassembled WGS sequence"/>
</dbReference>
<feature type="domain" description="Pyridoxamine kinase/Phosphomethylpyrimidine kinase" evidence="7">
    <location>
        <begin position="12"/>
        <end position="257"/>
    </location>
</feature>
<dbReference type="GO" id="GO:0005524">
    <property type="term" value="F:ATP binding"/>
    <property type="evidence" value="ECO:0007669"/>
    <property type="project" value="UniProtKB-KW"/>
</dbReference>
<keyword evidence="6" id="KW-0067">ATP-binding</keyword>